<protein>
    <recommendedName>
        <fullName evidence="2">histidine kinase</fullName>
        <ecNumber evidence="2">2.7.13.3</ecNumber>
    </recommendedName>
</protein>
<dbReference type="RefSeq" id="WP_229113562.1">
    <property type="nucleotide sequence ID" value="NZ_CP064787.1"/>
</dbReference>
<dbReference type="Pfam" id="PF08448">
    <property type="entry name" value="PAS_4"/>
    <property type="match status" value="1"/>
</dbReference>
<feature type="transmembrane region" description="Helical" evidence="7">
    <location>
        <begin position="6"/>
        <end position="24"/>
    </location>
</feature>
<dbReference type="Proteomes" id="UP000663525">
    <property type="component" value="Chromosome"/>
</dbReference>
<evidence type="ECO:0000313" key="12">
    <source>
        <dbReference type="Proteomes" id="UP000663525"/>
    </source>
</evidence>
<dbReference type="GO" id="GO:0000155">
    <property type="term" value="F:phosphorelay sensor kinase activity"/>
    <property type="evidence" value="ECO:0007669"/>
    <property type="project" value="InterPro"/>
</dbReference>
<dbReference type="Pfam" id="PF02518">
    <property type="entry name" value="HATPase_c"/>
    <property type="match status" value="1"/>
</dbReference>
<evidence type="ECO:0000256" key="2">
    <source>
        <dbReference type="ARBA" id="ARBA00012438"/>
    </source>
</evidence>
<feature type="domain" description="PAS" evidence="9">
    <location>
        <begin position="233"/>
        <end position="269"/>
    </location>
</feature>
<dbReference type="PROSITE" id="PS50112">
    <property type="entry name" value="PAS"/>
    <property type="match status" value="1"/>
</dbReference>
<dbReference type="CDD" id="cd00130">
    <property type="entry name" value="PAS"/>
    <property type="match status" value="1"/>
</dbReference>
<evidence type="ECO:0000256" key="3">
    <source>
        <dbReference type="ARBA" id="ARBA00022553"/>
    </source>
</evidence>
<dbReference type="SUPFAM" id="SSF47384">
    <property type="entry name" value="Homodimeric domain of signal transducing histidine kinase"/>
    <property type="match status" value="1"/>
</dbReference>
<keyword evidence="5 11" id="KW-0418">Kinase</keyword>
<feature type="transmembrane region" description="Helical" evidence="7">
    <location>
        <begin position="175"/>
        <end position="195"/>
    </location>
</feature>
<gene>
    <name evidence="11" type="ORF">HSR121_2781</name>
</gene>
<evidence type="ECO:0000256" key="4">
    <source>
        <dbReference type="ARBA" id="ARBA00022679"/>
    </source>
</evidence>
<dbReference type="SMART" id="SM00387">
    <property type="entry name" value="HATPase_c"/>
    <property type="match status" value="1"/>
</dbReference>
<feature type="transmembrane region" description="Helical" evidence="7">
    <location>
        <begin position="66"/>
        <end position="87"/>
    </location>
</feature>
<dbReference type="GeneID" id="68856320"/>
<dbReference type="InterPro" id="IPR003661">
    <property type="entry name" value="HisK_dim/P_dom"/>
</dbReference>
<dbReference type="InterPro" id="IPR036890">
    <property type="entry name" value="HATPase_C_sf"/>
</dbReference>
<dbReference type="PROSITE" id="PS50113">
    <property type="entry name" value="PAC"/>
    <property type="match status" value="1"/>
</dbReference>
<dbReference type="Gene3D" id="1.10.287.130">
    <property type="match status" value="1"/>
</dbReference>
<dbReference type="InterPro" id="IPR004358">
    <property type="entry name" value="Sig_transdc_His_kin-like_C"/>
</dbReference>
<dbReference type="SMART" id="SM00388">
    <property type="entry name" value="HisKA"/>
    <property type="match status" value="1"/>
</dbReference>
<evidence type="ECO:0000259" key="9">
    <source>
        <dbReference type="PROSITE" id="PS50112"/>
    </source>
</evidence>
<keyword evidence="7" id="KW-0812">Transmembrane</keyword>
<keyword evidence="3" id="KW-0597">Phosphoprotein</keyword>
<dbReference type="InterPro" id="IPR031621">
    <property type="entry name" value="HisKA_7TM"/>
</dbReference>
<feature type="domain" description="Histidine kinase" evidence="8">
    <location>
        <begin position="354"/>
        <end position="541"/>
    </location>
</feature>
<dbReference type="InterPro" id="IPR003594">
    <property type="entry name" value="HATPase_dom"/>
</dbReference>
<dbReference type="SUPFAM" id="SSF55874">
    <property type="entry name" value="ATPase domain of HSP90 chaperone/DNA topoisomerase II/histidine kinase"/>
    <property type="match status" value="1"/>
</dbReference>
<evidence type="ECO:0000256" key="5">
    <source>
        <dbReference type="ARBA" id="ARBA00022777"/>
    </source>
</evidence>
<dbReference type="Pfam" id="PF00512">
    <property type="entry name" value="HisKA"/>
    <property type="match status" value="1"/>
</dbReference>
<dbReference type="AlphaFoldDB" id="A0A897N3N9"/>
<evidence type="ECO:0000313" key="11">
    <source>
        <dbReference type="EMBL" id="QSG07101.1"/>
    </source>
</evidence>
<dbReference type="InterPro" id="IPR036097">
    <property type="entry name" value="HisK_dim/P_sf"/>
</dbReference>
<feature type="domain" description="PAC" evidence="10">
    <location>
        <begin position="290"/>
        <end position="343"/>
    </location>
</feature>
<evidence type="ECO:0000256" key="6">
    <source>
        <dbReference type="ARBA" id="ARBA00023012"/>
    </source>
</evidence>
<proteinExistence type="predicted"/>
<dbReference type="EMBL" id="CP064787">
    <property type="protein sequence ID" value="QSG07101.1"/>
    <property type="molecule type" value="Genomic_DNA"/>
</dbReference>
<keyword evidence="7" id="KW-0472">Membrane</keyword>
<reference evidence="11" key="1">
    <citation type="submission" date="2020-11" db="EMBL/GenBank/DDBJ databases">
        <title>Carbohydrate-dependent, anaerobic sulfur respiration: A novel catabolism in halophilic archaea.</title>
        <authorList>
            <person name="Sorokin D.Y."/>
            <person name="Messina E."/>
            <person name="Smedile F."/>
            <person name="La Cono V."/>
            <person name="Hallsworth J.E."/>
            <person name="Yakimov M.M."/>
        </authorList>
    </citation>
    <scope>NUCLEOTIDE SEQUENCE</scope>
    <source>
        <strain evidence="11">HSR12-1</strain>
    </source>
</reference>
<dbReference type="PRINTS" id="PR00344">
    <property type="entry name" value="BCTRLSENSOR"/>
</dbReference>
<dbReference type="CDD" id="cd00082">
    <property type="entry name" value="HisKA"/>
    <property type="match status" value="1"/>
</dbReference>
<accession>A0A897N3N9</accession>
<name>A0A897N3N9_9EURY</name>
<dbReference type="NCBIfam" id="TIGR00229">
    <property type="entry name" value="sensory_box"/>
    <property type="match status" value="1"/>
</dbReference>
<feature type="transmembrane region" description="Helical" evidence="7">
    <location>
        <begin position="201"/>
        <end position="220"/>
    </location>
</feature>
<keyword evidence="6" id="KW-0902">Two-component regulatory system</keyword>
<evidence type="ECO:0000259" key="8">
    <source>
        <dbReference type="PROSITE" id="PS50109"/>
    </source>
</evidence>
<dbReference type="Gene3D" id="3.30.565.10">
    <property type="entry name" value="Histidine kinase-like ATPase, C-terminal domain"/>
    <property type="match status" value="1"/>
</dbReference>
<dbReference type="Pfam" id="PF16927">
    <property type="entry name" value="HisKA_7TM"/>
    <property type="match status" value="1"/>
</dbReference>
<sequence length="548" mass="60095">MAPLTEVATFVLAVVTAVTGRTAWRQRPKPGARSIALFLFSITAWELALLTTAVTTAYDPSLVAEAFSFLASASAVVWFLVFTFEFAGYEHLATWRGVGLLFVEPIAMAPVVLTNGLHGLYWSSFERAPEYFGHFRAVPGPLFGLHLSYMYGLFVVASVLLVIRAVRSRSLHRRQSLLISVSLVVTWAGNAGTILTERAALQVVGTGIGALVLFVAIFGFRLLEVVPTARATVMDRIDVGIVVLDEDDRITDVNDHAREILGLEPDETVVGLPADAVGDDRAAVFDVDATADEATVELSVDGESRVYRVDVSPLSDRLGRSIGRVFILQDVTERRRRQRELRRQNERLDQFAEVVAHDLRNPLNVADGYVERMRTSDEEYLDEISDAHERMEAIIDDVLALARQDTDIDTEPVALESAAGDAWESVETADATLRVPDRVTVRADRGRLLEQLFENLFRNAVEHAGTDATITVGALDEGFYVADDGPGIDPERREEVFEPGETSRADGTGFGLAIVDSIADAHGWDVRVTESDAGGARFEFTGVETVDR</sequence>
<dbReference type="InterPro" id="IPR035965">
    <property type="entry name" value="PAS-like_dom_sf"/>
</dbReference>
<dbReference type="InterPro" id="IPR013656">
    <property type="entry name" value="PAS_4"/>
</dbReference>
<dbReference type="EC" id="2.7.13.3" evidence="2"/>
<dbReference type="PROSITE" id="PS50109">
    <property type="entry name" value="HIS_KIN"/>
    <property type="match status" value="1"/>
</dbReference>
<dbReference type="InterPro" id="IPR000700">
    <property type="entry name" value="PAS-assoc_C"/>
</dbReference>
<dbReference type="InterPro" id="IPR000014">
    <property type="entry name" value="PAS"/>
</dbReference>
<dbReference type="Gene3D" id="3.30.450.20">
    <property type="entry name" value="PAS domain"/>
    <property type="match status" value="1"/>
</dbReference>
<dbReference type="SUPFAM" id="SSF55785">
    <property type="entry name" value="PYP-like sensor domain (PAS domain)"/>
    <property type="match status" value="1"/>
</dbReference>
<keyword evidence="4" id="KW-0808">Transferase</keyword>
<keyword evidence="7" id="KW-1133">Transmembrane helix</keyword>
<evidence type="ECO:0000256" key="7">
    <source>
        <dbReference type="SAM" id="Phobius"/>
    </source>
</evidence>
<dbReference type="SMART" id="SM00091">
    <property type="entry name" value="PAS"/>
    <property type="match status" value="1"/>
</dbReference>
<evidence type="ECO:0000259" key="10">
    <source>
        <dbReference type="PROSITE" id="PS50113"/>
    </source>
</evidence>
<feature type="transmembrane region" description="Helical" evidence="7">
    <location>
        <begin position="142"/>
        <end position="163"/>
    </location>
</feature>
<feature type="transmembrane region" description="Helical" evidence="7">
    <location>
        <begin position="99"/>
        <end position="122"/>
    </location>
</feature>
<dbReference type="InterPro" id="IPR050736">
    <property type="entry name" value="Sensor_HK_Regulatory"/>
</dbReference>
<comment type="catalytic activity">
    <reaction evidence="1">
        <text>ATP + protein L-histidine = ADP + protein N-phospho-L-histidine.</text>
        <dbReference type="EC" id="2.7.13.3"/>
    </reaction>
</comment>
<dbReference type="PANTHER" id="PTHR43711:SF1">
    <property type="entry name" value="HISTIDINE KINASE 1"/>
    <property type="match status" value="1"/>
</dbReference>
<feature type="transmembrane region" description="Helical" evidence="7">
    <location>
        <begin position="36"/>
        <end position="54"/>
    </location>
</feature>
<dbReference type="InterPro" id="IPR005467">
    <property type="entry name" value="His_kinase_dom"/>
</dbReference>
<evidence type="ECO:0000256" key="1">
    <source>
        <dbReference type="ARBA" id="ARBA00000085"/>
    </source>
</evidence>
<organism evidence="11 12">
    <name type="scientific">Halapricum desulfuricans</name>
    <dbReference type="NCBI Taxonomy" id="2841257"/>
    <lineage>
        <taxon>Archaea</taxon>
        <taxon>Methanobacteriati</taxon>
        <taxon>Methanobacteriota</taxon>
        <taxon>Stenosarchaea group</taxon>
        <taxon>Halobacteria</taxon>
        <taxon>Halobacteriales</taxon>
        <taxon>Haloarculaceae</taxon>
        <taxon>Halapricum</taxon>
    </lineage>
</organism>
<dbReference type="PANTHER" id="PTHR43711">
    <property type="entry name" value="TWO-COMPONENT HISTIDINE KINASE"/>
    <property type="match status" value="1"/>
</dbReference>